<dbReference type="EMBL" id="JACHDS010000001">
    <property type="protein sequence ID" value="MBB6174943.1"/>
    <property type="molecule type" value="Genomic_DNA"/>
</dbReference>
<evidence type="ECO:0000256" key="1">
    <source>
        <dbReference type="SAM" id="MobiDB-lite"/>
    </source>
</evidence>
<accession>A0A7W9YML1</accession>
<organism evidence="3 4">
    <name type="scientific">Nocardiopsis mwathae</name>
    <dbReference type="NCBI Taxonomy" id="1472723"/>
    <lineage>
        <taxon>Bacteria</taxon>
        <taxon>Bacillati</taxon>
        <taxon>Actinomycetota</taxon>
        <taxon>Actinomycetes</taxon>
        <taxon>Streptosporangiales</taxon>
        <taxon>Nocardiopsidaceae</taxon>
        <taxon>Nocardiopsis</taxon>
    </lineage>
</organism>
<dbReference type="RefSeq" id="WP_184079306.1">
    <property type="nucleotide sequence ID" value="NZ_JACHDS010000001.1"/>
</dbReference>
<proteinExistence type="predicted"/>
<dbReference type="Pfam" id="PF08666">
    <property type="entry name" value="SAF"/>
    <property type="match status" value="1"/>
</dbReference>
<evidence type="ECO:0000313" key="3">
    <source>
        <dbReference type="EMBL" id="MBB6174943.1"/>
    </source>
</evidence>
<feature type="domain" description="SAF" evidence="2">
    <location>
        <begin position="14"/>
        <end position="77"/>
    </location>
</feature>
<protein>
    <recommendedName>
        <fullName evidence="2">SAF domain-containing protein</fullName>
    </recommendedName>
</protein>
<feature type="region of interest" description="Disordered" evidence="1">
    <location>
        <begin position="115"/>
        <end position="137"/>
    </location>
</feature>
<sequence>MAMATALDQVDQRSGVVVAARTLPAGHVVAQGDLRVAQIAGAEDLAAIPAAQLDALVGQTVLTLISDRALITEEALGSREDHPKDDEAIVGASLSSAQFPSSLRNGAHVSLISTEQGQDNARTDGADDGTTVSAPAGGRAISGQVQSITPTVQGGGDVTLVELVVDRSDAADVARAASAGALTVVAVSSRGR</sequence>
<dbReference type="Proteomes" id="UP000546642">
    <property type="component" value="Unassembled WGS sequence"/>
</dbReference>
<comment type="caution">
    <text evidence="3">The sequence shown here is derived from an EMBL/GenBank/DDBJ whole genome shotgun (WGS) entry which is preliminary data.</text>
</comment>
<evidence type="ECO:0000259" key="2">
    <source>
        <dbReference type="SMART" id="SM00858"/>
    </source>
</evidence>
<dbReference type="SMART" id="SM00858">
    <property type="entry name" value="SAF"/>
    <property type="match status" value="1"/>
</dbReference>
<dbReference type="InterPro" id="IPR013974">
    <property type="entry name" value="SAF"/>
</dbReference>
<dbReference type="AlphaFoldDB" id="A0A7W9YML1"/>
<dbReference type="CDD" id="cd11614">
    <property type="entry name" value="SAF_CpaB_FlgA_like"/>
    <property type="match status" value="1"/>
</dbReference>
<keyword evidence="4" id="KW-1185">Reference proteome</keyword>
<gene>
    <name evidence="3" type="ORF">HNR23_005003</name>
</gene>
<reference evidence="3 4" key="1">
    <citation type="submission" date="2020-08" db="EMBL/GenBank/DDBJ databases">
        <title>Sequencing the genomes of 1000 actinobacteria strains.</title>
        <authorList>
            <person name="Klenk H.-P."/>
        </authorList>
    </citation>
    <scope>NUCLEOTIDE SEQUENCE [LARGE SCALE GENOMIC DNA]</scope>
    <source>
        <strain evidence="3 4">DSM 46659</strain>
    </source>
</reference>
<evidence type="ECO:0000313" key="4">
    <source>
        <dbReference type="Proteomes" id="UP000546642"/>
    </source>
</evidence>
<name>A0A7W9YML1_9ACTN</name>